<proteinExistence type="predicted"/>
<feature type="chain" id="PRO_5036818925" evidence="1">
    <location>
        <begin position="21"/>
        <end position="880"/>
    </location>
</feature>
<organism evidence="2 3">
    <name type="scientific">Candidatus Avelusimicrobium gallicola</name>
    <dbReference type="NCBI Taxonomy" id="2562704"/>
    <lineage>
        <taxon>Bacteria</taxon>
        <taxon>Pseudomonadati</taxon>
        <taxon>Elusimicrobiota</taxon>
        <taxon>Elusimicrobia</taxon>
        <taxon>Elusimicrobiales</taxon>
        <taxon>Elusimicrobiaceae</taxon>
        <taxon>Candidatus Avelusimicrobium</taxon>
    </lineage>
</organism>
<keyword evidence="1" id="KW-0732">Signal</keyword>
<reference evidence="2" key="1">
    <citation type="submission" date="2019-04" db="EMBL/GenBank/DDBJ databases">
        <title>Evolution of Biomass-Degrading Anaerobic Consortia Revealed by Metagenomics.</title>
        <authorList>
            <person name="Peng X."/>
        </authorList>
    </citation>
    <scope>NUCLEOTIDE SEQUENCE</scope>
    <source>
        <strain evidence="2">SIG66</strain>
    </source>
</reference>
<accession>A0A928HF78</accession>
<sequence>MNKNFLFFLLLLSVVLPAQAQPIKGAGQVVKGLTGEGLEKALSSYMHAPGMAGKVAQTQVAQLHQRVLAASKAAFATPFSPAEIRRLTAIKAGSPRLVASIFSAPSNEMVSLLRHEFLTLTGVQKVSVSVEQSQLALHLFRRGLIINTNAFSHLVSYTSVAELEQAIKTGKELYGPSALQAFADVSALGAFGNAQDVNLLLSFYKAAAQTVLEPVAFQSVHRALLAIGENKAAGELAARAGKVNPGDEEIFASLLANTSPMTAIHAQFTPEATETYLNYVKQARASVVAAVVAEKPAEVSATQKGAIPDEVNPFSGLTLDLPSIDLSLKPQEGLVERKAPAVEETPVVEGDYSPVVPVLERKPSRGAVSHRYPSGLQDEEYIISNWLEYFKNGYFRPRDQIEAISGMSAAKANNLMEYLYYMPLEEAERLILEPLKTQGRLPDFMYDARLIEGTVRLPAGYYKNKFNENVKRFVELAEEEGSAFLHYAELKDLAIAMEDYSFEQGFRYPNDPAMAAALRRNWKELVTEIQNSGYNMNRAKINELWQKPVNLTNGKTVSLREYFTQTRPTAFFKEGRMPEFYLNSKKWVSWENERRNLAAQEYIAQENVAPRSWLERVQDFFVLGNRDKYLTLSQFGDIMAAQYRKTFGGFLSSAPQGGDMLAEPEGEKPESLQVRVNNFDKVGGVCQASFGDGGYMGRVEAGYDGTSLVNRFELVTHEHVPVVTFDFPSLTPRVVTLASVPYVKDIKKPEVDKLRASTMVGDGLDPTRDLLSVEQAEVAVLKVPHLKATIYPHSRLPGWNLPQYLTGGGLGAYLSLFTPDFYPIKTVKRLRKVDGKWQLVPEYFIRKEVPTLSGFIHRDHLTFTEQVQDRIETPATPEKK</sequence>
<evidence type="ECO:0000313" key="3">
    <source>
        <dbReference type="Proteomes" id="UP000725649"/>
    </source>
</evidence>
<evidence type="ECO:0000256" key="1">
    <source>
        <dbReference type="SAM" id="SignalP"/>
    </source>
</evidence>
<evidence type="ECO:0000313" key="2">
    <source>
        <dbReference type="EMBL" id="MBE6421483.1"/>
    </source>
</evidence>
<feature type="signal peptide" evidence="1">
    <location>
        <begin position="1"/>
        <end position="20"/>
    </location>
</feature>
<dbReference type="Proteomes" id="UP000725649">
    <property type="component" value="Unassembled WGS sequence"/>
</dbReference>
<protein>
    <submittedName>
        <fullName evidence="2">Uncharacterized protein</fullName>
    </submittedName>
</protein>
<dbReference type="AlphaFoldDB" id="A0A928HF78"/>
<dbReference type="EMBL" id="SUVG01000005">
    <property type="protein sequence ID" value="MBE6421483.1"/>
    <property type="molecule type" value="Genomic_DNA"/>
</dbReference>
<name>A0A928HF78_9BACT</name>
<comment type="caution">
    <text evidence="2">The sequence shown here is derived from an EMBL/GenBank/DDBJ whole genome shotgun (WGS) entry which is preliminary data.</text>
</comment>
<gene>
    <name evidence="2" type="ORF">E7027_05070</name>
</gene>